<dbReference type="GO" id="GO:0003676">
    <property type="term" value="F:nucleic acid binding"/>
    <property type="evidence" value="ECO:0007669"/>
    <property type="project" value="InterPro"/>
</dbReference>
<dbReference type="NCBIfam" id="NF006615">
    <property type="entry name" value="PRK09182.1"/>
    <property type="match status" value="1"/>
</dbReference>
<dbReference type="Pfam" id="PF00929">
    <property type="entry name" value="RNase_T"/>
    <property type="match status" value="1"/>
</dbReference>
<feature type="compositionally biased region" description="Polar residues" evidence="1">
    <location>
        <begin position="8"/>
        <end position="18"/>
    </location>
</feature>
<dbReference type="GO" id="GO:0008408">
    <property type="term" value="F:3'-5' exonuclease activity"/>
    <property type="evidence" value="ECO:0007669"/>
    <property type="project" value="TreeGrafter"/>
</dbReference>
<gene>
    <name evidence="3" type="ORF">FHS54_000010</name>
</gene>
<reference evidence="3 4" key="1">
    <citation type="submission" date="2020-03" db="EMBL/GenBank/DDBJ databases">
        <title>Genomic Encyclopedia of Type Strains, Phase IV (KMG-IV): sequencing the most valuable type-strain genomes for metagenomic binning, comparative biology and taxonomic classification.</title>
        <authorList>
            <person name="Goeker M."/>
        </authorList>
    </citation>
    <scope>NUCLEOTIDE SEQUENCE [LARGE SCALE GENOMIC DNA]</scope>
    <source>
        <strain evidence="3 4">DSM 21299</strain>
    </source>
</reference>
<protein>
    <submittedName>
        <fullName evidence="3">DNA polymerase-3 subunit epsilon</fullName>
        <ecNumber evidence="3">2.7.7.7</ecNumber>
    </submittedName>
</protein>
<evidence type="ECO:0000259" key="2">
    <source>
        <dbReference type="SMART" id="SM00479"/>
    </source>
</evidence>
<keyword evidence="3" id="KW-0548">Nucleotidyltransferase</keyword>
<name>A0A846M3C8_9SPHN</name>
<dbReference type="CDD" id="cd06127">
    <property type="entry name" value="DEDDh"/>
    <property type="match status" value="1"/>
</dbReference>
<comment type="caution">
    <text evidence="3">The sequence shown here is derived from an EMBL/GenBank/DDBJ whole genome shotgun (WGS) entry which is preliminary data.</text>
</comment>
<keyword evidence="3" id="KW-0808">Transferase</keyword>
<accession>A0A846M3C8</accession>
<organism evidence="3 4">
    <name type="scientific">Sphingobium vermicomposti</name>
    <dbReference type="NCBI Taxonomy" id="529005"/>
    <lineage>
        <taxon>Bacteria</taxon>
        <taxon>Pseudomonadati</taxon>
        <taxon>Pseudomonadota</taxon>
        <taxon>Alphaproteobacteria</taxon>
        <taxon>Sphingomonadales</taxon>
        <taxon>Sphingomonadaceae</taxon>
        <taxon>Sphingobium</taxon>
    </lineage>
</organism>
<dbReference type="SMART" id="SM00479">
    <property type="entry name" value="EXOIII"/>
    <property type="match status" value="1"/>
</dbReference>
<dbReference type="EC" id="2.7.7.7" evidence="3"/>
<evidence type="ECO:0000313" key="4">
    <source>
        <dbReference type="Proteomes" id="UP000576821"/>
    </source>
</evidence>
<dbReference type="PANTHER" id="PTHR30231">
    <property type="entry name" value="DNA POLYMERASE III SUBUNIT EPSILON"/>
    <property type="match status" value="1"/>
</dbReference>
<dbReference type="RefSeq" id="WP_167301758.1">
    <property type="nucleotide sequence ID" value="NZ_JAASQR010000001.1"/>
</dbReference>
<keyword evidence="4" id="KW-1185">Reference proteome</keyword>
<feature type="region of interest" description="Disordered" evidence="1">
    <location>
        <begin position="1"/>
        <end position="20"/>
    </location>
</feature>
<proteinExistence type="predicted"/>
<dbReference type="EMBL" id="JAASQR010000001">
    <property type="protein sequence ID" value="NIJ15061.1"/>
    <property type="molecule type" value="Genomic_DNA"/>
</dbReference>
<dbReference type="Gene3D" id="3.30.420.10">
    <property type="entry name" value="Ribonuclease H-like superfamily/Ribonuclease H"/>
    <property type="match status" value="1"/>
</dbReference>
<dbReference type="PANTHER" id="PTHR30231:SF37">
    <property type="entry name" value="EXODEOXYRIBONUCLEASE 10"/>
    <property type="match status" value="1"/>
</dbReference>
<dbReference type="GO" id="GO:0045004">
    <property type="term" value="P:DNA replication proofreading"/>
    <property type="evidence" value="ECO:0007669"/>
    <property type="project" value="TreeGrafter"/>
</dbReference>
<dbReference type="InterPro" id="IPR012337">
    <property type="entry name" value="RNaseH-like_sf"/>
</dbReference>
<dbReference type="InterPro" id="IPR036397">
    <property type="entry name" value="RNaseH_sf"/>
</dbReference>
<dbReference type="GO" id="GO:0003887">
    <property type="term" value="F:DNA-directed DNA polymerase activity"/>
    <property type="evidence" value="ECO:0007669"/>
    <property type="project" value="UniProtKB-EC"/>
</dbReference>
<sequence length="297" mass="32856">MTIYNPAGESTGSQPSRQDTGDWDIRILRKVGDLADIPVGDAPHGEIRRVAVIDTETTGTDPLHDEIIDLAYVVLLVDGRGEIVGIEREAQALRDPGMPIPERISRLTGLTDAHVAGLTFDLDKVQGVLSDVDVCVAHNCQFDAAFLRHLLPATAEIAWACSARDFDWLVDAGLDGRSLGHLLMQIGFFSEAHRAMADVIALIHLLAHRLSDGGTVMGRLLANAERETVRVEATGAPFEKRFELKARGYGWDAQAKVWWIELQPDQVEAERLWLGRAVTPWGPSPRARAITWRQRHR</sequence>
<dbReference type="SUPFAM" id="SSF53098">
    <property type="entry name" value="Ribonuclease H-like"/>
    <property type="match status" value="1"/>
</dbReference>
<dbReference type="Proteomes" id="UP000576821">
    <property type="component" value="Unassembled WGS sequence"/>
</dbReference>
<dbReference type="GO" id="GO:0005829">
    <property type="term" value="C:cytosol"/>
    <property type="evidence" value="ECO:0007669"/>
    <property type="project" value="TreeGrafter"/>
</dbReference>
<feature type="domain" description="Exonuclease" evidence="2">
    <location>
        <begin position="49"/>
        <end position="215"/>
    </location>
</feature>
<evidence type="ECO:0000256" key="1">
    <source>
        <dbReference type="SAM" id="MobiDB-lite"/>
    </source>
</evidence>
<dbReference type="AlphaFoldDB" id="A0A846M3C8"/>
<evidence type="ECO:0000313" key="3">
    <source>
        <dbReference type="EMBL" id="NIJ15061.1"/>
    </source>
</evidence>
<dbReference type="InterPro" id="IPR013520">
    <property type="entry name" value="Ribonucl_H"/>
</dbReference>